<dbReference type="SUPFAM" id="SSF48371">
    <property type="entry name" value="ARM repeat"/>
    <property type="match status" value="1"/>
</dbReference>
<evidence type="ECO:0000313" key="2">
    <source>
        <dbReference type="Proteomes" id="UP000228533"/>
    </source>
</evidence>
<evidence type="ECO:0000313" key="1">
    <source>
        <dbReference type="EMBL" id="PIT95978.1"/>
    </source>
</evidence>
<dbReference type="Pfam" id="PF08713">
    <property type="entry name" value="DNA_alkylation"/>
    <property type="match status" value="1"/>
</dbReference>
<reference evidence="2" key="1">
    <citation type="submission" date="2017-09" db="EMBL/GenBank/DDBJ databases">
        <title>Depth-based differentiation of microbial function through sediment-hosted aquifers and enrichment of novel symbionts in the deep terrestrial subsurface.</title>
        <authorList>
            <person name="Probst A.J."/>
            <person name="Ladd B."/>
            <person name="Jarett J.K."/>
            <person name="Geller-Mcgrath D.E."/>
            <person name="Sieber C.M.K."/>
            <person name="Emerson J.B."/>
            <person name="Anantharaman K."/>
            <person name="Thomas B.C."/>
            <person name="Malmstrom R."/>
            <person name="Stieglmeier M."/>
            <person name="Klingl A."/>
            <person name="Woyke T."/>
            <person name="Ryan C.M."/>
            <person name="Banfield J.F."/>
        </authorList>
    </citation>
    <scope>NUCLEOTIDE SEQUENCE [LARGE SCALE GENOMIC DNA]</scope>
</reference>
<dbReference type="Gene3D" id="1.25.10.90">
    <property type="match status" value="1"/>
</dbReference>
<protein>
    <submittedName>
        <fullName evidence="1">DNA alkylation repair protein</fullName>
    </submittedName>
</protein>
<dbReference type="AlphaFoldDB" id="A0A2M6WT72"/>
<dbReference type="Proteomes" id="UP000228533">
    <property type="component" value="Unassembled WGS sequence"/>
</dbReference>
<dbReference type="EMBL" id="PFAM01000016">
    <property type="protein sequence ID" value="PIT95978.1"/>
    <property type="molecule type" value="Genomic_DNA"/>
</dbReference>
<proteinExistence type="predicted"/>
<dbReference type="InterPro" id="IPR014825">
    <property type="entry name" value="DNA_alkylation"/>
</dbReference>
<sequence>MLTHKSVQTALKSNIKPGKAEIFSRFFKTGPGQYGAGDKFLGVMVPEQRQIAKQFIDLPLVEIEKLLNSTWHEERLTAVLILVYQYQQADEKKQKRIFNFYLAHTSRINNWDLVDVSADKIIGAYLFTHPDQKLLDKLVISSNLWERRIAVLASFYFIKNQQFDLTLQLAKKLLTDQHDLMHKAVGWMLREIGKRDEAVLIKFLEANLKKMPRTMLRYSLERLGEADRRRFMAK</sequence>
<dbReference type="CDD" id="cd06561">
    <property type="entry name" value="AlkD_like"/>
    <property type="match status" value="1"/>
</dbReference>
<dbReference type="PANTHER" id="PTHR34070:SF1">
    <property type="entry name" value="DNA ALKYLATION REPAIR PROTEIN"/>
    <property type="match status" value="1"/>
</dbReference>
<comment type="caution">
    <text evidence="1">The sequence shown here is derived from an EMBL/GenBank/DDBJ whole genome shotgun (WGS) entry which is preliminary data.</text>
</comment>
<accession>A0A2M6WT72</accession>
<name>A0A2M6WT72_9BACT</name>
<gene>
    <name evidence="1" type="ORF">COT94_02925</name>
</gene>
<dbReference type="PANTHER" id="PTHR34070">
    <property type="entry name" value="ARMADILLO-TYPE FOLD"/>
    <property type="match status" value="1"/>
</dbReference>
<organism evidence="1 2">
    <name type="scientific">Candidatus Falkowbacteria bacterium CG10_big_fil_rev_8_21_14_0_10_37_14</name>
    <dbReference type="NCBI Taxonomy" id="1974561"/>
    <lineage>
        <taxon>Bacteria</taxon>
        <taxon>Candidatus Falkowiibacteriota</taxon>
    </lineage>
</organism>
<dbReference type="InterPro" id="IPR016024">
    <property type="entry name" value="ARM-type_fold"/>
</dbReference>